<feature type="transmembrane region" description="Helical" evidence="1">
    <location>
        <begin position="12"/>
        <end position="30"/>
    </location>
</feature>
<keyword evidence="1" id="KW-1133">Transmembrane helix</keyword>
<dbReference type="Ensembl" id="ENSSSUT00005026755.1">
    <property type="protein sequence ID" value="ENSSSUP00005023364.1"/>
    <property type="gene ID" value="ENSSSUG00005015195.1"/>
</dbReference>
<feature type="transmembrane region" description="Helical" evidence="1">
    <location>
        <begin position="42"/>
        <end position="63"/>
    </location>
</feature>
<evidence type="ECO:0000313" key="2">
    <source>
        <dbReference type="Ensembl" id="ENSSSUP00005023364.1"/>
    </source>
</evidence>
<evidence type="ECO:0000256" key="1">
    <source>
        <dbReference type="SAM" id="Phobius"/>
    </source>
</evidence>
<accession>A0A673UGA6</accession>
<keyword evidence="1" id="KW-0812">Transmembrane</keyword>
<keyword evidence="1" id="KW-0472">Membrane</keyword>
<dbReference type="AlphaFoldDB" id="A0A673UGA6"/>
<protein>
    <submittedName>
        <fullName evidence="2">Uncharacterized protein</fullName>
    </submittedName>
</protein>
<keyword evidence="3" id="KW-1185">Reference proteome</keyword>
<reference evidence="2" key="3">
    <citation type="submission" date="2025-09" db="UniProtKB">
        <authorList>
            <consortium name="Ensembl"/>
        </authorList>
    </citation>
    <scope>IDENTIFICATION</scope>
</reference>
<reference evidence="2 3" key="1">
    <citation type="submission" date="2019-05" db="EMBL/GenBank/DDBJ databases">
        <title>A Chromosome-scale Meerkat (S. suricatta) Genome Assembly.</title>
        <authorList>
            <person name="Dudchenko O."/>
            <person name="Lieberman Aiden E."/>
            <person name="Tung J."/>
            <person name="Barreiro L.B."/>
            <person name="Clutton-Brock T.H."/>
        </authorList>
    </citation>
    <scope>NUCLEOTIDE SEQUENCE [LARGE SCALE GENOMIC DNA]</scope>
</reference>
<dbReference type="OMA" id="IQTFYFP"/>
<organism evidence="2 3">
    <name type="scientific">Suricata suricatta</name>
    <name type="common">Meerkat</name>
    <dbReference type="NCBI Taxonomy" id="37032"/>
    <lineage>
        <taxon>Eukaryota</taxon>
        <taxon>Metazoa</taxon>
        <taxon>Chordata</taxon>
        <taxon>Craniata</taxon>
        <taxon>Vertebrata</taxon>
        <taxon>Euteleostomi</taxon>
        <taxon>Mammalia</taxon>
        <taxon>Eutheria</taxon>
        <taxon>Laurasiatheria</taxon>
        <taxon>Carnivora</taxon>
        <taxon>Feliformia</taxon>
        <taxon>Herpestidae</taxon>
        <taxon>Suricata</taxon>
    </lineage>
</organism>
<proteinExistence type="predicted"/>
<sequence>FFAIISLHNCSVISFLLFLFDGNSFIQIFLPKYYIFFSLTSSPSLTSVCVLITCVLLSLFLLLEQKELYLGL</sequence>
<dbReference type="Proteomes" id="UP000472268">
    <property type="component" value="Chromosome 14"/>
</dbReference>
<name>A0A673UGA6_SURSU</name>
<evidence type="ECO:0000313" key="3">
    <source>
        <dbReference type="Proteomes" id="UP000472268"/>
    </source>
</evidence>
<reference evidence="2" key="2">
    <citation type="submission" date="2025-08" db="UniProtKB">
        <authorList>
            <consortium name="Ensembl"/>
        </authorList>
    </citation>
    <scope>IDENTIFICATION</scope>
</reference>